<proteinExistence type="predicted"/>
<protein>
    <submittedName>
        <fullName evidence="4">MULE transposase domain-containing protein</fullName>
    </submittedName>
</protein>
<dbReference type="InterPro" id="IPR018289">
    <property type="entry name" value="MULE_transposase_dom"/>
</dbReference>
<feature type="signal peptide" evidence="1">
    <location>
        <begin position="1"/>
        <end position="21"/>
    </location>
</feature>
<evidence type="ECO:0000313" key="3">
    <source>
        <dbReference type="Proteomes" id="UP000887577"/>
    </source>
</evidence>
<evidence type="ECO:0000256" key="1">
    <source>
        <dbReference type="SAM" id="SignalP"/>
    </source>
</evidence>
<dbReference type="Pfam" id="PF10551">
    <property type="entry name" value="MULE"/>
    <property type="match status" value="1"/>
</dbReference>
<keyword evidence="1" id="KW-0732">Signal</keyword>
<keyword evidence="3" id="KW-1185">Reference proteome</keyword>
<evidence type="ECO:0000259" key="2">
    <source>
        <dbReference type="Pfam" id="PF10551"/>
    </source>
</evidence>
<organism evidence="3 4">
    <name type="scientific">Panagrolaimus superbus</name>
    <dbReference type="NCBI Taxonomy" id="310955"/>
    <lineage>
        <taxon>Eukaryota</taxon>
        <taxon>Metazoa</taxon>
        <taxon>Ecdysozoa</taxon>
        <taxon>Nematoda</taxon>
        <taxon>Chromadorea</taxon>
        <taxon>Rhabditida</taxon>
        <taxon>Tylenchina</taxon>
        <taxon>Panagrolaimomorpha</taxon>
        <taxon>Panagrolaimoidea</taxon>
        <taxon>Panagrolaimidae</taxon>
        <taxon>Panagrolaimus</taxon>
    </lineage>
</organism>
<dbReference type="Proteomes" id="UP000887577">
    <property type="component" value="Unplaced"/>
</dbReference>
<name>A0A914YWZ9_9BILA</name>
<dbReference type="PANTHER" id="PTHR47160">
    <property type="entry name" value="PUTATIVE-RELATED"/>
    <property type="match status" value="1"/>
</dbReference>
<dbReference type="WBParaSite" id="PSU_v2.g2606.t1">
    <property type="protein sequence ID" value="PSU_v2.g2606.t1"/>
    <property type="gene ID" value="PSU_v2.g2606"/>
</dbReference>
<accession>A0A914YWZ9</accession>
<reference evidence="4" key="1">
    <citation type="submission" date="2022-11" db="UniProtKB">
        <authorList>
            <consortium name="WormBaseParasite"/>
        </authorList>
    </citation>
    <scope>IDENTIFICATION</scope>
</reference>
<evidence type="ECO:0000313" key="4">
    <source>
        <dbReference type="WBParaSite" id="PSU_v2.g2606.t1"/>
    </source>
</evidence>
<feature type="domain" description="MULE transposase" evidence="2">
    <location>
        <begin position="246"/>
        <end position="339"/>
    </location>
</feature>
<sequence>MLLPFFLSLFFYISFFINAIGENADFMGGGADDDLAEYGTLSKSSHVSSKEGYGFLLNFEGAIFKLDKKRQLKSGVVNFYWKCSTKDCKRRVTTNAVSDFNHKICAKSDTEHCHNVNGIVTAAKLARSEIANRARATNDRINEIVSNIQSALPAPVLIALKEKETLLRGARKVRNQANGHPADPASLGSLEIPDEYKFITMRDQNGGRDRESDFIVYDSGAADGENRFICFSCDTLLELLENSANWFIDATFKVTPKFTYQLLVIHAQWRNTHETIPCAYFLLNRKNQETYERAFEALKTLVNNSPETVMVDFEKALHNAIGQAYPTADISGCFFHFCQSIRRKLDELGLKVVLRENFQLATSMTMFRALAFLPAQYVVRAFVLLKNHLAANFEELPEYPQIQAFTEYFEETYVGRIARNNRAGPPLFERDLWNMHDRTIEGSPRTNNNVEGAHNKLHSFFNCDKPGFFKFADLLRKFLKTVETDVFNLRAAKPPKKLSDAWRLLEQRKQTALEMFDANDIIGFLQTMASILIRG</sequence>
<dbReference type="PANTHER" id="PTHR47160:SF10">
    <property type="entry name" value="MULE TRANSPOSASE DOMAIN-CONTAINING PROTEIN"/>
    <property type="match status" value="1"/>
</dbReference>
<feature type="chain" id="PRO_5038054489" evidence="1">
    <location>
        <begin position="22"/>
        <end position="535"/>
    </location>
</feature>
<dbReference type="AlphaFoldDB" id="A0A914YWZ9"/>